<keyword evidence="1" id="KW-0472">Membrane</keyword>
<dbReference type="EMBL" id="CAEZUP010000007">
    <property type="protein sequence ID" value="CAB4599625.1"/>
    <property type="molecule type" value="Genomic_DNA"/>
</dbReference>
<feature type="transmembrane region" description="Helical" evidence="1">
    <location>
        <begin position="68"/>
        <end position="90"/>
    </location>
</feature>
<proteinExistence type="predicted"/>
<evidence type="ECO:0000313" key="2">
    <source>
        <dbReference type="EMBL" id="CAB4599625.1"/>
    </source>
</evidence>
<accession>A0A6J6GL58</accession>
<dbReference type="Pfam" id="PF06170">
    <property type="entry name" value="DUF983"/>
    <property type="match status" value="1"/>
</dbReference>
<name>A0A6J6GL58_9ZZZZ</name>
<organism evidence="2">
    <name type="scientific">freshwater metagenome</name>
    <dbReference type="NCBI Taxonomy" id="449393"/>
    <lineage>
        <taxon>unclassified sequences</taxon>
        <taxon>metagenomes</taxon>
        <taxon>ecological metagenomes</taxon>
    </lineage>
</organism>
<keyword evidence="1" id="KW-1133">Transmembrane helix</keyword>
<dbReference type="AlphaFoldDB" id="A0A6J6GL58"/>
<reference evidence="2" key="1">
    <citation type="submission" date="2020-05" db="EMBL/GenBank/DDBJ databases">
        <authorList>
            <person name="Chiriac C."/>
            <person name="Salcher M."/>
            <person name="Ghai R."/>
            <person name="Kavagutti S V."/>
        </authorList>
    </citation>
    <scope>NUCLEOTIDE SEQUENCE</scope>
</reference>
<evidence type="ECO:0000256" key="1">
    <source>
        <dbReference type="SAM" id="Phobius"/>
    </source>
</evidence>
<dbReference type="InterPro" id="IPR009325">
    <property type="entry name" value="DUF983"/>
</dbReference>
<feature type="transmembrane region" description="Helical" evidence="1">
    <location>
        <begin position="96"/>
        <end position="115"/>
    </location>
</feature>
<protein>
    <submittedName>
        <fullName evidence="2">Unannotated protein</fullName>
    </submittedName>
</protein>
<keyword evidence="1" id="KW-0812">Transmembrane</keyword>
<gene>
    <name evidence="2" type="ORF">UFOPK1835_00298</name>
</gene>
<sequence length="144" mass="16201">MSRDDSNGPTGALSIREHPWRVFFRGCTKRCPVCGQGHLFETWFRIRDRCPRCNLRFERIEGHFSGDIGVNTIVSFGALMIVLMVGFLAFWPTPPIVPIIVLALTIAGIMPLAFLPFSKTIWLALDLLMRPLETGEVRPGYGPQ</sequence>